<keyword evidence="5" id="KW-0865">Zymogen</keyword>
<organism evidence="9">
    <name type="scientific">viral metagenome</name>
    <dbReference type="NCBI Taxonomy" id="1070528"/>
    <lineage>
        <taxon>unclassified sequences</taxon>
        <taxon>metagenomes</taxon>
        <taxon>organismal metagenomes</taxon>
    </lineage>
</organism>
<protein>
    <recommendedName>
        <fullName evidence="10">Adenosylmethionine decarboxylase</fullName>
    </recommendedName>
</protein>
<dbReference type="PANTHER" id="PTHR33866:SF2">
    <property type="entry name" value="S-ADENOSYLMETHIONINE DECARBOXYLASE PROENZYME"/>
    <property type="match status" value="1"/>
</dbReference>
<dbReference type="GO" id="GO:0004014">
    <property type="term" value="F:adenosylmethionine decarboxylase activity"/>
    <property type="evidence" value="ECO:0007669"/>
    <property type="project" value="InterPro"/>
</dbReference>
<dbReference type="InterPro" id="IPR003826">
    <property type="entry name" value="AdoMetDC_fam_prok"/>
</dbReference>
<evidence type="ECO:0000256" key="5">
    <source>
        <dbReference type="ARBA" id="ARBA00023145"/>
    </source>
</evidence>
<evidence type="ECO:0000256" key="8">
    <source>
        <dbReference type="ARBA" id="ARBA00023317"/>
    </source>
</evidence>
<dbReference type="NCBIfam" id="TIGR03330">
    <property type="entry name" value="SAM_DCase_Bsu"/>
    <property type="match status" value="1"/>
</dbReference>
<dbReference type="PANTHER" id="PTHR33866">
    <property type="entry name" value="S-ADENOSYLMETHIONINE DECARBOXYLASE PROENZYME"/>
    <property type="match status" value="1"/>
</dbReference>
<evidence type="ECO:0000256" key="2">
    <source>
        <dbReference type="ARBA" id="ARBA00022793"/>
    </source>
</evidence>
<dbReference type="EMBL" id="MN739925">
    <property type="protein sequence ID" value="QHT78014.1"/>
    <property type="molecule type" value="Genomic_DNA"/>
</dbReference>
<proteinExistence type="predicted"/>
<name>A0A6C0HC40_9ZZZZ</name>
<dbReference type="SUPFAM" id="SSF56276">
    <property type="entry name" value="S-adenosylmethionine decarboxylase"/>
    <property type="match status" value="1"/>
</dbReference>
<dbReference type="GO" id="GO:0008295">
    <property type="term" value="P:spermidine biosynthetic process"/>
    <property type="evidence" value="ECO:0007669"/>
    <property type="project" value="InterPro"/>
</dbReference>
<comment type="cofactor">
    <cofactor evidence="1">
        <name>pyruvate</name>
        <dbReference type="ChEBI" id="CHEBI:15361"/>
    </cofactor>
</comment>
<keyword evidence="4" id="KW-0620">Polyamine biosynthesis</keyword>
<sequence>MFSEGNKKSSGKHMICDIKNIRNKNLIHDLKKMELLLETICKAYDFTVLNRAAHEFSPQGLSILYLLSESHISIHTFPERNYIALDIYTCREYTDNSVYLEIYAYLIDCFEADHGTPTIIDREF</sequence>
<accession>A0A6C0HC40</accession>
<keyword evidence="8" id="KW-0670">Pyruvate</keyword>
<dbReference type="InterPro" id="IPR017716">
    <property type="entry name" value="S-AdoMet_deCOase_pro-enz"/>
</dbReference>
<evidence type="ECO:0000256" key="6">
    <source>
        <dbReference type="ARBA" id="ARBA00023239"/>
    </source>
</evidence>
<keyword evidence="6" id="KW-0456">Lyase</keyword>
<evidence type="ECO:0000256" key="7">
    <source>
        <dbReference type="ARBA" id="ARBA00023270"/>
    </source>
</evidence>
<dbReference type="Gene3D" id="3.60.90.10">
    <property type="entry name" value="S-adenosylmethionine decarboxylase"/>
    <property type="match status" value="1"/>
</dbReference>
<dbReference type="GO" id="GO:0005829">
    <property type="term" value="C:cytosol"/>
    <property type="evidence" value="ECO:0007669"/>
    <property type="project" value="TreeGrafter"/>
</dbReference>
<dbReference type="InterPro" id="IPR016067">
    <property type="entry name" value="S-AdoMet_deCO2ase_core"/>
</dbReference>
<reference evidence="9" key="1">
    <citation type="journal article" date="2020" name="Nature">
        <title>Giant virus diversity and host interactions through global metagenomics.</title>
        <authorList>
            <person name="Schulz F."/>
            <person name="Roux S."/>
            <person name="Paez-Espino D."/>
            <person name="Jungbluth S."/>
            <person name="Walsh D.A."/>
            <person name="Denef V.J."/>
            <person name="McMahon K.D."/>
            <person name="Konstantinidis K.T."/>
            <person name="Eloe-Fadrosh E.A."/>
            <person name="Kyrpides N.C."/>
            <person name="Woyke T."/>
        </authorList>
    </citation>
    <scope>NUCLEOTIDE SEQUENCE</scope>
    <source>
        <strain evidence="9">GVMAG-M-3300023179-90</strain>
    </source>
</reference>
<keyword evidence="3" id="KW-0068">Autocatalytic cleavage</keyword>
<keyword evidence="7" id="KW-0704">Schiff base</keyword>
<evidence type="ECO:0000313" key="9">
    <source>
        <dbReference type="EMBL" id="QHT78014.1"/>
    </source>
</evidence>
<evidence type="ECO:0008006" key="10">
    <source>
        <dbReference type="Google" id="ProtNLM"/>
    </source>
</evidence>
<dbReference type="AlphaFoldDB" id="A0A6C0HC40"/>
<evidence type="ECO:0000256" key="3">
    <source>
        <dbReference type="ARBA" id="ARBA00022813"/>
    </source>
</evidence>
<keyword evidence="2" id="KW-0210">Decarboxylase</keyword>
<dbReference type="Pfam" id="PF02675">
    <property type="entry name" value="AdoMet_dc"/>
    <property type="match status" value="1"/>
</dbReference>
<evidence type="ECO:0000256" key="4">
    <source>
        <dbReference type="ARBA" id="ARBA00023115"/>
    </source>
</evidence>
<evidence type="ECO:0000256" key="1">
    <source>
        <dbReference type="ARBA" id="ARBA00001928"/>
    </source>
</evidence>